<evidence type="ECO:0000256" key="1">
    <source>
        <dbReference type="ARBA" id="ARBA00023015"/>
    </source>
</evidence>
<dbReference type="InterPro" id="IPR036271">
    <property type="entry name" value="Tet_transcr_reg_TetR-rel_C_sf"/>
</dbReference>
<evidence type="ECO:0000256" key="2">
    <source>
        <dbReference type="ARBA" id="ARBA00023125"/>
    </source>
</evidence>
<comment type="caution">
    <text evidence="7">The sequence shown here is derived from an EMBL/GenBank/DDBJ whole genome shotgun (WGS) entry which is preliminary data.</text>
</comment>
<protein>
    <submittedName>
        <fullName evidence="7">WHG domain-containing protein</fullName>
    </submittedName>
</protein>
<evidence type="ECO:0000256" key="4">
    <source>
        <dbReference type="PROSITE-ProRule" id="PRU00335"/>
    </source>
</evidence>
<dbReference type="SUPFAM" id="SSF46689">
    <property type="entry name" value="Homeodomain-like"/>
    <property type="match status" value="1"/>
</dbReference>
<dbReference type="InterPro" id="IPR009057">
    <property type="entry name" value="Homeodomain-like_sf"/>
</dbReference>
<keyword evidence="8" id="KW-1185">Reference proteome</keyword>
<evidence type="ECO:0000256" key="3">
    <source>
        <dbReference type="ARBA" id="ARBA00023163"/>
    </source>
</evidence>
<name>A0A3M2LQ60_9ACTN</name>
<feature type="region of interest" description="Disordered" evidence="5">
    <location>
        <begin position="1"/>
        <end position="30"/>
    </location>
</feature>
<evidence type="ECO:0000313" key="8">
    <source>
        <dbReference type="Proteomes" id="UP000282674"/>
    </source>
</evidence>
<evidence type="ECO:0000256" key="5">
    <source>
        <dbReference type="SAM" id="MobiDB-lite"/>
    </source>
</evidence>
<dbReference type="PROSITE" id="PS50977">
    <property type="entry name" value="HTH_TETR_2"/>
    <property type="match status" value="1"/>
</dbReference>
<evidence type="ECO:0000313" key="7">
    <source>
        <dbReference type="EMBL" id="RMI39579.1"/>
    </source>
</evidence>
<dbReference type="EMBL" id="RFFG01000065">
    <property type="protein sequence ID" value="RMI39579.1"/>
    <property type="molecule type" value="Genomic_DNA"/>
</dbReference>
<dbReference type="Pfam" id="PF13305">
    <property type="entry name" value="TetR_C_33"/>
    <property type="match status" value="1"/>
</dbReference>
<evidence type="ECO:0000259" key="6">
    <source>
        <dbReference type="PROSITE" id="PS50977"/>
    </source>
</evidence>
<feature type="DNA-binding region" description="H-T-H motif" evidence="4">
    <location>
        <begin position="56"/>
        <end position="75"/>
    </location>
</feature>
<dbReference type="InterPro" id="IPR025996">
    <property type="entry name" value="MT1864/Rv1816-like_C"/>
</dbReference>
<dbReference type="InterPro" id="IPR001647">
    <property type="entry name" value="HTH_TetR"/>
</dbReference>
<keyword evidence="2 4" id="KW-0238">DNA-binding</keyword>
<dbReference type="Pfam" id="PF00440">
    <property type="entry name" value="TetR_N"/>
    <property type="match status" value="1"/>
</dbReference>
<dbReference type="PANTHER" id="PTHR30055">
    <property type="entry name" value="HTH-TYPE TRANSCRIPTIONAL REGULATOR RUTR"/>
    <property type="match status" value="1"/>
</dbReference>
<accession>A0A3M2LQ60</accession>
<keyword evidence="3" id="KW-0804">Transcription</keyword>
<dbReference type="OrthoDB" id="4709966at2"/>
<dbReference type="Gene3D" id="1.10.357.10">
    <property type="entry name" value="Tetracycline Repressor, domain 2"/>
    <property type="match status" value="1"/>
</dbReference>
<dbReference type="PANTHER" id="PTHR30055:SF151">
    <property type="entry name" value="TRANSCRIPTIONAL REGULATORY PROTEIN"/>
    <property type="match status" value="1"/>
</dbReference>
<dbReference type="SUPFAM" id="SSF48498">
    <property type="entry name" value="Tetracyclin repressor-like, C-terminal domain"/>
    <property type="match status" value="1"/>
</dbReference>
<feature type="domain" description="HTH tetR-type" evidence="6">
    <location>
        <begin position="33"/>
        <end position="93"/>
    </location>
</feature>
<dbReference type="AlphaFoldDB" id="A0A3M2LQ60"/>
<sequence length="237" mass="24070">MSETSTASAKSASAKAARAAPGTAPGTGAGAAPVVRARLLEAAARLLAEEGPKALTARRLAAEVEASTMVVYTHFGGMPDLVRAVVDEGFERLAAMLAEVPPSDDPLADLARLAVAYRANALANPHLYSVMFGGAVLGALCEDDEEIRSGRFTEGAGTFGVLVEATGRAMSAGRLPGVGDADPADVSAQLWSALHGYVMLELGGHFTPADEETVFLPLLRTLAVGLGAAVPGMDAGG</sequence>
<proteinExistence type="predicted"/>
<keyword evidence="1" id="KW-0805">Transcription regulation</keyword>
<dbReference type="GO" id="GO:0003700">
    <property type="term" value="F:DNA-binding transcription factor activity"/>
    <property type="evidence" value="ECO:0007669"/>
    <property type="project" value="TreeGrafter"/>
</dbReference>
<dbReference type="GO" id="GO:0000976">
    <property type="term" value="F:transcription cis-regulatory region binding"/>
    <property type="evidence" value="ECO:0007669"/>
    <property type="project" value="TreeGrafter"/>
</dbReference>
<dbReference type="InterPro" id="IPR050109">
    <property type="entry name" value="HTH-type_TetR-like_transc_reg"/>
</dbReference>
<dbReference type="RefSeq" id="WP_122197713.1">
    <property type="nucleotide sequence ID" value="NZ_JBHSKC010000005.1"/>
</dbReference>
<reference evidence="7 8" key="1">
    <citation type="submission" date="2018-10" db="EMBL/GenBank/DDBJ databases">
        <title>Isolation from soil.</title>
        <authorList>
            <person name="Hu J."/>
        </authorList>
    </citation>
    <scope>NUCLEOTIDE SEQUENCE [LARGE SCALE GENOMIC DNA]</scope>
    <source>
        <strain evidence="7 8">NEAU-Ht49</strain>
    </source>
</reference>
<dbReference type="Proteomes" id="UP000282674">
    <property type="component" value="Unassembled WGS sequence"/>
</dbReference>
<gene>
    <name evidence="7" type="ORF">EBO15_29410</name>
</gene>
<organism evidence="7 8">
    <name type="scientific">Actinomadura harenae</name>
    <dbReference type="NCBI Taxonomy" id="2483351"/>
    <lineage>
        <taxon>Bacteria</taxon>
        <taxon>Bacillati</taxon>
        <taxon>Actinomycetota</taxon>
        <taxon>Actinomycetes</taxon>
        <taxon>Streptosporangiales</taxon>
        <taxon>Thermomonosporaceae</taxon>
        <taxon>Actinomadura</taxon>
    </lineage>
</organism>